<evidence type="ECO:0000313" key="2">
    <source>
        <dbReference type="Proteomes" id="UP000076408"/>
    </source>
</evidence>
<sequence length="103" mass="11869">MHQSAKITPFEALFGVKMRNKEDFNKIARARKACKYQNGDIVLIQKTQFNPGKKCTTKFLGTYKVMEGMPNDRYRVKKTGEVPNITTTAASYMKRYHVDDESL</sequence>
<dbReference type="AlphaFoldDB" id="A0A182YR60"/>
<keyword evidence="2" id="KW-1185">Reference proteome</keyword>
<proteinExistence type="predicted"/>
<protein>
    <submittedName>
        <fullName evidence="1">Uncharacterized protein</fullName>
    </submittedName>
</protein>
<evidence type="ECO:0000313" key="1">
    <source>
        <dbReference type="EnsemblMetazoa" id="ASTEI10946-PA"/>
    </source>
</evidence>
<reference evidence="1" key="2">
    <citation type="submission" date="2020-05" db="UniProtKB">
        <authorList>
            <consortium name="EnsemblMetazoa"/>
        </authorList>
    </citation>
    <scope>IDENTIFICATION</scope>
    <source>
        <strain evidence="1">Indian</strain>
    </source>
</reference>
<dbReference type="VEuPathDB" id="VectorBase:ASTEI10946"/>
<reference evidence="2" key="1">
    <citation type="journal article" date="2014" name="Genome Biol.">
        <title>Genome analysis of a major urban malaria vector mosquito, Anopheles stephensi.</title>
        <authorList>
            <person name="Jiang X."/>
            <person name="Peery A."/>
            <person name="Hall A.B."/>
            <person name="Sharma A."/>
            <person name="Chen X.G."/>
            <person name="Waterhouse R.M."/>
            <person name="Komissarov A."/>
            <person name="Riehle M.M."/>
            <person name="Shouche Y."/>
            <person name="Sharakhova M.V."/>
            <person name="Lawson D."/>
            <person name="Pakpour N."/>
            <person name="Arensburger P."/>
            <person name="Davidson V.L."/>
            <person name="Eiglmeier K."/>
            <person name="Emrich S."/>
            <person name="George P."/>
            <person name="Kennedy R.C."/>
            <person name="Mane S.P."/>
            <person name="Maslen G."/>
            <person name="Oringanje C."/>
            <person name="Qi Y."/>
            <person name="Settlage R."/>
            <person name="Tojo M."/>
            <person name="Tubio J.M."/>
            <person name="Unger M.F."/>
            <person name="Wang B."/>
            <person name="Vernick K.D."/>
            <person name="Ribeiro J.M."/>
            <person name="James A.A."/>
            <person name="Michel K."/>
            <person name="Riehle M.A."/>
            <person name="Luckhart S."/>
            <person name="Sharakhov I.V."/>
            <person name="Tu Z."/>
        </authorList>
    </citation>
    <scope>NUCLEOTIDE SEQUENCE [LARGE SCALE GENOMIC DNA]</scope>
    <source>
        <strain evidence="2">Indian</strain>
    </source>
</reference>
<accession>A0A182YR60</accession>
<dbReference type="Proteomes" id="UP000076408">
    <property type="component" value="Unassembled WGS sequence"/>
</dbReference>
<dbReference type="EnsemblMetazoa" id="ASTEI10946-RA">
    <property type="protein sequence ID" value="ASTEI10946-PA"/>
    <property type="gene ID" value="ASTEI10946"/>
</dbReference>
<dbReference type="VEuPathDB" id="VectorBase:ASTEI20_043036"/>
<name>A0A182YR60_ANOST</name>
<organism evidence="1 2">
    <name type="scientific">Anopheles stephensi</name>
    <name type="common">Indo-Pakistan malaria mosquito</name>
    <dbReference type="NCBI Taxonomy" id="30069"/>
    <lineage>
        <taxon>Eukaryota</taxon>
        <taxon>Metazoa</taxon>
        <taxon>Ecdysozoa</taxon>
        <taxon>Arthropoda</taxon>
        <taxon>Hexapoda</taxon>
        <taxon>Insecta</taxon>
        <taxon>Pterygota</taxon>
        <taxon>Neoptera</taxon>
        <taxon>Endopterygota</taxon>
        <taxon>Diptera</taxon>
        <taxon>Nematocera</taxon>
        <taxon>Culicoidea</taxon>
        <taxon>Culicidae</taxon>
        <taxon>Anophelinae</taxon>
        <taxon>Anopheles</taxon>
    </lineage>
</organism>
<dbReference type="STRING" id="30069.A0A182YR60"/>